<dbReference type="Proteomes" id="UP000499080">
    <property type="component" value="Unassembled WGS sequence"/>
</dbReference>
<feature type="region of interest" description="Disordered" evidence="1">
    <location>
        <begin position="1"/>
        <end position="28"/>
    </location>
</feature>
<dbReference type="EMBL" id="BGPR01029223">
    <property type="protein sequence ID" value="GBO00887.1"/>
    <property type="molecule type" value="Genomic_DNA"/>
</dbReference>
<dbReference type="AlphaFoldDB" id="A0A4Y2TN99"/>
<protein>
    <submittedName>
        <fullName evidence="2">Uncharacterized protein</fullName>
    </submittedName>
</protein>
<organism evidence="2 3">
    <name type="scientific">Araneus ventricosus</name>
    <name type="common">Orbweaver spider</name>
    <name type="synonym">Epeira ventricosa</name>
    <dbReference type="NCBI Taxonomy" id="182803"/>
    <lineage>
        <taxon>Eukaryota</taxon>
        <taxon>Metazoa</taxon>
        <taxon>Ecdysozoa</taxon>
        <taxon>Arthropoda</taxon>
        <taxon>Chelicerata</taxon>
        <taxon>Arachnida</taxon>
        <taxon>Araneae</taxon>
        <taxon>Araneomorphae</taxon>
        <taxon>Entelegynae</taxon>
        <taxon>Araneoidea</taxon>
        <taxon>Araneidae</taxon>
        <taxon>Araneus</taxon>
    </lineage>
</organism>
<gene>
    <name evidence="2" type="ORF">AVEN_26352_1</name>
</gene>
<comment type="caution">
    <text evidence="2">The sequence shown here is derived from an EMBL/GenBank/DDBJ whole genome shotgun (WGS) entry which is preliminary data.</text>
</comment>
<evidence type="ECO:0000313" key="3">
    <source>
        <dbReference type="Proteomes" id="UP000499080"/>
    </source>
</evidence>
<evidence type="ECO:0000313" key="2">
    <source>
        <dbReference type="EMBL" id="GBO00887.1"/>
    </source>
</evidence>
<reference evidence="2 3" key="1">
    <citation type="journal article" date="2019" name="Sci. Rep.">
        <title>Orb-weaving spider Araneus ventricosus genome elucidates the spidroin gene catalogue.</title>
        <authorList>
            <person name="Kono N."/>
            <person name="Nakamura H."/>
            <person name="Ohtoshi R."/>
            <person name="Moran D.A.P."/>
            <person name="Shinohara A."/>
            <person name="Yoshida Y."/>
            <person name="Fujiwara M."/>
            <person name="Mori M."/>
            <person name="Tomita M."/>
            <person name="Arakawa K."/>
        </authorList>
    </citation>
    <scope>NUCLEOTIDE SEQUENCE [LARGE SCALE GENOMIC DNA]</scope>
</reference>
<accession>A0A4Y2TN99</accession>
<proteinExistence type="predicted"/>
<name>A0A4Y2TN99_ARAVE</name>
<sequence>MERTTPGLAPPPNFRTPPARGHLTPTYDSTCNKPNTKRIFTGMVFRTWNPGTEVETLPLVLRGPPGSGTVDMSLISESKSYFCSLKALFQRRVVWPNFESLEWTVAFVDCGWWNSNRRAAPTARGFANIWEVLECTDTMAPSGLFDVRAIYCYNAGNHRRIYKPTNHIDSSRSDDRE</sequence>
<keyword evidence="3" id="KW-1185">Reference proteome</keyword>
<evidence type="ECO:0000256" key="1">
    <source>
        <dbReference type="SAM" id="MobiDB-lite"/>
    </source>
</evidence>